<dbReference type="Pfam" id="PF02709">
    <property type="entry name" value="Glyco_transf_7C"/>
    <property type="match status" value="1"/>
</dbReference>
<dbReference type="SUPFAM" id="SSF53448">
    <property type="entry name" value="Nucleotide-diphospho-sugar transferases"/>
    <property type="match status" value="1"/>
</dbReference>
<evidence type="ECO:0000256" key="11">
    <source>
        <dbReference type="RuleBase" id="RU368121"/>
    </source>
</evidence>
<evidence type="ECO:0000256" key="3">
    <source>
        <dbReference type="ARBA" id="ARBA00005735"/>
    </source>
</evidence>
<dbReference type="PANTHER" id="PTHR19300:SF57">
    <property type="entry name" value="BETA-1,4-N-ACETYLGALACTOSAMINYLTRANSFERASE"/>
    <property type="match status" value="1"/>
</dbReference>
<evidence type="ECO:0000256" key="10">
    <source>
        <dbReference type="ARBA" id="ARBA00023180"/>
    </source>
</evidence>
<dbReference type="AlphaFoldDB" id="A0A9E9C2T1"/>
<comment type="pathway">
    <text evidence="2 11">Protein modification; protein glycosylation.</text>
</comment>
<comment type="subcellular location">
    <subcellularLocation>
        <location evidence="1">Membrane</location>
        <topology evidence="1">Single-pass type II membrane protein</topology>
    </subcellularLocation>
</comment>
<dbReference type="InterPro" id="IPR027995">
    <property type="entry name" value="Galactosyl_T_N"/>
</dbReference>
<evidence type="ECO:0000256" key="9">
    <source>
        <dbReference type="ARBA" id="ARBA00023136"/>
    </source>
</evidence>
<comment type="similarity">
    <text evidence="3 11">Belongs to the glycosyltransferase 7 family.</text>
</comment>
<keyword evidence="10 11" id="KW-0325">Glycoprotein</keyword>
<organism evidence="14">
    <name type="scientific">Magallana gigas</name>
    <name type="common">Pacific oyster</name>
    <name type="synonym">Crassostrea gigas</name>
    <dbReference type="NCBI Taxonomy" id="29159"/>
    <lineage>
        <taxon>Eukaryota</taxon>
        <taxon>Metazoa</taxon>
        <taxon>Spiralia</taxon>
        <taxon>Lophotrochozoa</taxon>
        <taxon>Mollusca</taxon>
        <taxon>Bivalvia</taxon>
        <taxon>Autobranchia</taxon>
        <taxon>Pteriomorphia</taxon>
        <taxon>Ostreida</taxon>
        <taxon>Ostreoidea</taxon>
        <taxon>Ostreidae</taxon>
        <taxon>Magallana</taxon>
    </lineage>
</organism>
<keyword evidence="5 11" id="KW-0808">Transferase</keyword>
<dbReference type="OMA" id="ETTKFTH"/>
<keyword evidence="7 11" id="KW-0735">Signal-anchor</keyword>
<dbReference type="GO" id="GO:0006688">
    <property type="term" value="P:glycosphingolipid biosynthetic process"/>
    <property type="evidence" value="ECO:0007669"/>
    <property type="project" value="TreeGrafter"/>
</dbReference>
<keyword evidence="6" id="KW-0812">Transmembrane</keyword>
<dbReference type="PRINTS" id="PR02050">
    <property type="entry name" value="B14GALTRFASE"/>
</dbReference>
<evidence type="ECO:0000256" key="1">
    <source>
        <dbReference type="ARBA" id="ARBA00004606"/>
    </source>
</evidence>
<evidence type="ECO:0000259" key="13">
    <source>
        <dbReference type="Pfam" id="PF13733"/>
    </source>
</evidence>
<dbReference type="Pfam" id="PF13733">
    <property type="entry name" value="Glyco_transf_7N"/>
    <property type="match status" value="1"/>
</dbReference>
<evidence type="ECO:0000313" key="14">
    <source>
        <dbReference type="EMBL" id="WAL35707.1"/>
    </source>
</evidence>
<dbReference type="GO" id="GO:0033842">
    <property type="term" value="F:N-acetyl-beta-glucosaminyl-derivative 4-beta-N-acetylgalactosaminyltransferase activity"/>
    <property type="evidence" value="ECO:0007669"/>
    <property type="project" value="TreeGrafter"/>
</dbReference>
<evidence type="ECO:0000259" key="12">
    <source>
        <dbReference type="Pfam" id="PF02709"/>
    </source>
</evidence>
<evidence type="ECO:0000256" key="7">
    <source>
        <dbReference type="ARBA" id="ARBA00022968"/>
    </source>
</evidence>
<keyword evidence="8" id="KW-1133">Transmembrane helix</keyword>
<feature type="domain" description="Galactosyltransferase N-terminal" evidence="13">
    <location>
        <begin position="90"/>
        <end position="191"/>
    </location>
</feature>
<dbReference type="GO" id="GO:0016020">
    <property type="term" value="C:membrane"/>
    <property type="evidence" value="ECO:0007669"/>
    <property type="project" value="UniProtKB-SubCell"/>
</dbReference>
<sequence>MFSPYLKGLRKLNLDSCVMDECKIGDKLRNIALENCNMGYCSNLDCKIASCSGEIRSPSVTYTNQSKHNITECEETDISFSGHHHALLGQFGGHWKPSHCQPLRRIAIIIPFRDRHENLCVLLKNLIPVLTAQLNEFRIFVVEQVDESSFNKGRLMNIGFLEATKMFNFDCVIFHDVDLLPENDQNIYQCTDQPRHLSVAVDTHNYKLMYQYLVGGVLAFRPRDFRHVNGYSNEFWGWGGEDDDMAVRIVYSGLKITRPSAETARYTMANHTRSKKWAKRYILLRKSKERMRTDGLRNVPYHIVSVHLYTFYTKFEVLFNRSKY</sequence>
<keyword evidence="9" id="KW-0472">Membrane</keyword>
<dbReference type="InterPro" id="IPR029044">
    <property type="entry name" value="Nucleotide-diphossugar_trans"/>
</dbReference>
<dbReference type="EMBL" id="OM780072">
    <property type="protein sequence ID" value="WAL35707.1"/>
    <property type="molecule type" value="mRNA"/>
</dbReference>
<comment type="function">
    <text evidence="11">Catalyses the transfer of galactose onto proteins or lipids.</text>
</comment>
<accession>A0A9E9C2T1</accession>
<dbReference type="InterPro" id="IPR003859">
    <property type="entry name" value="Galactosyl_T"/>
</dbReference>
<dbReference type="GO" id="GO:0008378">
    <property type="term" value="F:galactosyltransferase activity"/>
    <property type="evidence" value="ECO:0007669"/>
    <property type="project" value="TreeGrafter"/>
</dbReference>
<proteinExistence type="evidence at transcript level"/>
<protein>
    <recommendedName>
        <fullName evidence="11">Beta-1,4-galactosyltransferase</fullName>
        <ecNumber evidence="11">2.4.1.-</ecNumber>
    </recommendedName>
</protein>
<dbReference type="GO" id="GO:0005794">
    <property type="term" value="C:Golgi apparatus"/>
    <property type="evidence" value="ECO:0007669"/>
    <property type="project" value="TreeGrafter"/>
</dbReference>
<evidence type="ECO:0000256" key="5">
    <source>
        <dbReference type="ARBA" id="ARBA00022679"/>
    </source>
</evidence>
<evidence type="ECO:0000256" key="8">
    <source>
        <dbReference type="ARBA" id="ARBA00022989"/>
    </source>
</evidence>
<dbReference type="GO" id="GO:0005975">
    <property type="term" value="P:carbohydrate metabolic process"/>
    <property type="evidence" value="ECO:0007669"/>
    <property type="project" value="InterPro"/>
</dbReference>
<keyword evidence="4 11" id="KW-0328">Glycosyltransferase</keyword>
<feature type="domain" description="Galactosyltransferase C-terminal" evidence="12">
    <location>
        <begin position="195"/>
        <end position="271"/>
    </location>
</feature>
<evidence type="ECO:0000256" key="4">
    <source>
        <dbReference type="ARBA" id="ARBA00022676"/>
    </source>
</evidence>
<dbReference type="CDD" id="cd00899">
    <property type="entry name" value="b4GalT"/>
    <property type="match status" value="1"/>
</dbReference>
<dbReference type="Gene3D" id="3.90.550.10">
    <property type="entry name" value="Spore Coat Polysaccharide Biosynthesis Protein SpsA, Chain A"/>
    <property type="match status" value="1"/>
</dbReference>
<dbReference type="PANTHER" id="PTHR19300">
    <property type="entry name" value="BETA-1,4-GALACTOSYLTRANSFERASE"/>
    <property type="match status" value="1"/>
</dbReference>
<dbReference type="InterPro" id="IPR027791">
    <property type="entry name" value="Galactosyl_T_C"/>
</dbReference>
<dbReference type="OrthoDB" id="10016069at2759"/>
<name>A0A9E9C2T1_MAGGI</name>
<evidence type="ECO:0000256" key="6">
    <source>
        <dbReference type="ARBA" id="ARBA00022692"/>
    </source>
</evidence>
<evidence type="ECO:0000256" key="2">
    <source>
        <dbReference type="ARBA" id="ARBA00004922"/>
    </source>
</evidence>
<reference evidence="14" key="1">
    <citation type="submission" date="2022-02" db="EMBL/GenBank/DDBJ databases">
        <authorList>
            <person name="Jiao Y."/>
            <person name="Gui B.B."/>
            <person name="Yao L."/>
            <person name="Wang L.Z."/>
            <person name="Qu M."/>
        </authorList>
    </citation>
    <scope>NUCLEOTIDE SEQUENCE</scope>
</reference>
<dbReference type="EC" id="2.4.1.-" evidence="11"/>